<dbReference type="InterPro" id="IPR000551">
    <property type="entry name" value="MerR-type_HTH_dom"/>
</dbReference>
<dbReference type="Pfam" id="PF13411">
    <property type="entry name" value="MerR_1"/>
    <property type="match status" value="1"/>
</dbReference>
<name>A0ABV6DUP4_9BACL</name>
<dbReference type="InterPro" id="IPR047057">
    <property type="entry name" value="MerR_fam"/>
</dbReference>
<keyword evidence="4" id="KW-1185">Reference proteome</keyword>
<organism evidence="3 4">
    <name type="scientific">Paenibacillus chartarius</name>
    <dbReference type="NCBI Taxonomy" id="747481"/>
    <lineage>
        <taxon>Bacteria</taxon>
        <taxon>Bacillati</taxon>
        <taxon>Bacillota</taxon>
        <taxon>Bacilli</taxon>
        <taxon>Bacillales</taxon>
        <taxon>Paenibacillaceae</taxon>
        <taxon>Paenibacillus</taxon>
    </lineage>
</organism>
<dbReference type="Gene3D" id="1.10.1660.10">
    <property type="match status" value="1"/>
</dbReference>
<keyword evidence="1" id="KW-0238">DNA-binding</keyword>
<protein>
    <submittedName>
        <fullName evidence="3">MerR family transcriptional regulator</fullName>
    </submittedName>
</protein>
<proteinExistence type="predicted"/>
<comment type="caution">
    <text evidence="3">The sequence shown here is derived from an EMBL/GenBank/DDBJ whole genome shotgun (WGS) entry which is preliminary data.</text>
</comment>
<dbReference type="SUPFAM" id="SSF46955">
    <property type="entry name" value="Putative DNA-binding domain"/>
    <property type="match status" value="1"/>
</dbReference>
<evidence type="ECO:0000313" key="4">
    <source>
        <dbReference type="Proteomes" id="UP001589776"/>
    </source>
</evidence>
<feature type="domain" description="HTH merR-type" evidence="2">
    <location>
        <begin position="1"/>
        <end position="73"/>
    </location>
</feature>
<sequence>MYTISEVARLTGITAFTLRYYEKIGILPNPVRRGEKRHGARFYSDQDLQFIRFIHGLKETGMSLEHIAAFAEDGCLLAPREEELDVRRTIEKRLSLLDLHTERLEREMERLAAVRAAAEEKRAFYTELLEKEMGSAGARSSVANHAAET</sequence>
<reference evidence="3 4" key="1">
    <citation type="submission" date="2024-09" db="EMBL/GenBank/DDBJ databases">
        <authorList>
            <person name="Sun Q."/>
            <person name="Mori K."/>
        </authorList>
    </citation>
    <scope>NUCLEOTIDE SEQUENCE [LARGE SCALE GENOMIC DNA]</scope>
    <source>
        <strain evidence="3 4">CCM 7759</strain>
    </source>
</reference>
<gene>
    <name evidence="3" type="ORF">ACFFK0_27990</name>
</gene>
<dbReference type="PANTHER" id="PTHR30204:SF83">
    <property type="entry name" value="TRANSCRIPTIONAL REGULATOR, MERR FAMILY"/>
    <property type="match status" value="1"/>
</dbReference>
<dbReference type="RefSeq" id="WP_377474226.1">
    <property type="nucleotide sequence ID" value="NZ_JBHLWN010000115.1"/>
</dbReference>
<dbReference type="InterPro" id="IPR009061">
    <property type="entry name" value="DNA-bd_dom_put_sf"/>
</dbReference>
<dbReference type="EMBL" id="JBHLWN010000115">
    <property type="protein sequence ID" value="MFC0216243.1"/>
    <property type="molecule type" value="Genomic_DNA"/>
</dbReference>
<accession>A0ABV6DUP4</accession>
<dbReference type="PROSITE" id="PS00552">
    <property type="entry name" value="HTH_MERR_1"/>
    <property type="match status" value="1"/>
</dbReference>
<dbReference type="Proteomes" id="UP001589776">
    <property type="component" value="Unassembled WGS sequence"/>
</dbReference>
<dbReference type="PANTHER" id="PTHR30204">
    <property type="entry name" value="REDOX-CYCLING DRUG-SENSING TRANSCRIPTIONAL ACTIVATOR SOXR"/>
    <property type="match status" value="1"/>
</dbReference>
<evidence type="ECO:0000256" key="1">
    <source>
        <dbReference type="ARBA" id="ARBA00023125"/>
    </source>
</evidence>
<dbReference type="SMART" id="SM00422">
    <property type="entry name" value="HTH_MERR"/>
    <property type="match status" value="1"/>
</dbReference>
<evidence type="ECO:0000313" key="3">
    <source>
        <dbReference type="EMBL" id="MFC0216243.1"/>
    </source>
</evidence>
<dbReference type="PROSITE" id="PS50937">
    <property type="entry name" value="HTH_MERR_2"/>
    <property type="match status" value="1"/>
</dbReference>
<evidence type="ECO:0000259" key="2">
    <source>
        <dbReference type="PROSITE" id="PS50937"/>
    </source>
</evidence>